<feature type="compositionally biased region" description="Low complexity" evidence="4">
    <location>
        <begin position="11"/>
        <end position="25"/>
    </location>
</feature>
<organism evidence="5 6">
    <name type="scientific">Triparma columacea</name>
    <dbReference type="NCBI Taxonomy" id="722753"/>
    <lineage>
        <taxon>Eukaryota</taxon>
        <taxon>Sar</taxon>
        <taxon>Stramenopiles</taxon>
        <taxon>Ochrophyta</taxon>
        <taxon>Bolidophyceae</taxon>
        <taxon>Parmales</taxon>
        <taxon>Triparmaceae</taxon>
        <taxon>Triparma</taxon>
    </lineage>
</organism>
<proteinExistence type="predicted"/>
<feature type="region of interest" description="Disordered" evidence="4">
    <location>
        <begin position="132"/>
        <end position="178"/>
    </location>
</feature>
<dbReference type="EMBL" id="BRYA01000677">
    <property type="protein sequence ID" value="GMI29115.1"/>
    <property type="molecule type" value="Genomic_DNA"/>
</dbReference>
<accession>A0A9W7G229</accession>
<evidence type="ECO:0000256" key="1">
    <source>
        <dbReference type="ARBA" id="ARBA00022723"/>
    </source>
</evidence>
<dbReference type="OrthoDB" id="10252032at2759"/>
<keyword evidence="6" id="KW-1185">Reference proteome</keyword>
<comment type="caution">
    <text evidence="5">The sequence shown here is derived from an EMBL/GenBank/DDBJ whole genome shotgun (WGS) entry which is preliminary data.</text>
</comment>
<dbReference type="InterPro" id="IPR043145">
    <property type="entry name" value="Znf_ZZ_sf"/>
</dbReference>
<reference evidence="6" key="1">
    <citation type="journal article" date="2023" name="Commun. Biol.">
        <title>Genome analysis of Parmales, the sister group of diatoms, reveals the evolutionary specialization of diatoms from phago-mixotrophs to photoautotrophs.</title>
        <authorList>
            <person name="Ban H."/>
            <person name="Sato S."/>
            <person name="Yoshikawa S."/>
            <person name="Yamada K."/>
            <person name="Nakamura Y."/>
            <person name="Ichinomiya M."/>
            <person name="Sato N."/>
            <person name="Blanc-Mathieu R."/>
            <person name="Endo H."/>
            <person name="Kuwata A."/>
            <person name="Ogata H."/>
        </authorList>
    </citation>
    <scope>NUCLEOTIDE SEQUENCE [LARGE SCALE GENOMIC DNA]</scope>
</reference>
<dbReference type="Gene3D" id="3.30.60.90">
    <property type="match status" value="1"/>
</dbReference>
<keyword evidence="1" id="KW-0479">Metal-binding</keyword>
<evidence type="ECO:0000313" key="6">
    <source>
        <dbReference type="Proteomes" id="UP001165065"/>
    </source>
</evidence>
<gene>
    <name evidence="5" type="ORF">TrCOL_g7500</name>
</gene>
<protein>
    <recommendedName>
        <fullName evidence="7">ZZ-type domain-containing protein</fullName>
    </recommendedName>
</protein>
<feature type="compositionally biased region" description="Basic residues" evidence="4">
    <location>
        <begin position="141"/>
        <end position="153"/>
    </location>
</feature>
<dbReference type="Proteomes" id="UP001165065">
    <property type="component" value="Unassembled WGS sequence"/>
</dbReference>
<sequence>MSFTSSPLQHSRQPLSPTRSSTSPTSVALDVSILPISCISGSKSPLLPPPSSLGAARLGKKVTFQLSPPLVIGFADDGVDRSDVWELPRTCDVCMLYILPGKKRWECSVCEEEGGGDGYDLCGQCYDSAAMGGGGGAKGGKGGKGKGKKKRKREVGFGGHSHGLKAFSLAEKDDEDSD</sequence>
<dbReference type="GO" id="GO:0008270">
    <property type="term" value="F:zinc ion binding"/>
    <property type="evidence" value="ECO:0007669"/>
    <property type="project" value="UniProtKB-KW"/>
</dbReference>
<name>A0A9W7G229_9STRA</name>
<evidence type="ECO:0000313" key="5">
    <source>
        <dbReference type="EMBL" id="GMI29115.1"/>
    </source>
</evidence>
<evidence type="ECO:0000256" key="4">
    <source>
        <dbReference type="SAM" id="MobiDB-lite"/>
    </source>
</evidence>
<evidence type="ECO:0008006" key="7">
    <source>
        <dbReference type="Google" id="ProtNLM"/>
    </source>
</evidence>
<keyword evidence="2" id="KW-0863">Zinc-finger</keyword>
<dbReference type="SUPFAM" id="SSF57850">
    <property type="entry name" value="RING/U-box"/>
    <property type="match status" value="1"/>
</dbReference>
<feature type="region of interest" description="Disordered" evidence="4">
    <location>
        <begin position="1"/>
        <end position="25"/>
    </location>
</feature>
<keyword evidence="3" id="KW-0862">Zinc</keyword>
<evidence type="ECO:0000256" key="3">
    <source>
        <dbReference type="ARBA" id="ARBA00022833"/>
    </source>
</evidence>
<evidence type="ECO:0000256" key="2">
    <source>
        <dbReference type="ARBA" id="ARBA00022771"/>
    </source>
</evidence>
<dbReference type="AlphaFoldDB" id="A0A9W7G229"/>
<feature type="compositionally biased region" description="Polar residues" evidence="4">
    <location>
        <begin position="1"/>
        <end position="10"/>
    </location>
</feature>